<evidence type="ECO:0000256" key="11">
    <source>
        <dbReference type="ARBA" id="ARBA00042639"/>
    </source>
</evidence>
<evidence type="ECO:0000256" key="7">
    <source>
        <dbReference type="ARBA" id="ARBA00023157"/>
    </source>
</evidence>
<name>A0ABW3GDK6_9PROT</name>
<comment type="subunit">
    <text evidence="2">Monomer.</text>
</comment>
<evidence type="ECO:0000256" key="3">
    <source>
        <dbReference type="ARBA" id="ARBA00013017"/>
    </source>
</evidence>
<dbReference type="InterPro" id="IPR000866">
    <property type="entry name" value="AhpC/TSA"/>
</dbReference>
<comment type="caution">
    <text evidence="14">The sequence shown here is derived from an EMBL/GenBank/DDBJ whole genome shotgun (WGS) entry which is preliminary data.</text>
</comment>
<evidence type="ECO:0000256" key="4">
    <source>
        <dbReference type="ARBA" id="ARBA00022559"/>
    </source>
</evidence>
<evidence type="ECO:0000256" key="10">
    <source>
        <dbReference type="ARBA" id="ARBA00038489"/>
    </source>
</evidence>
<keyword evidence="5" id="KW-0049">Antioxidant</keyword>
<dbReference type="Gene3D" id="3.40.30.10">
    <property type="entry name" value="Glutaredoxin"/>
    <property type="match status" value="1"/>
</dbReference>
<evidence type="ECO:0000256" key="9">
    <source>
        <dbReference type="ARBA" id="ARBA00032824"/>
    </source>
</evidence>
<evidence type="ECO:0000256" key="2">
    <source>
        <dbReference type="ARBA" id="ARBA00011245"/>
    </source>
</evidence>
<dbReference type="PIRSF" id="PIRSF000239">
    <property type="entry name" value="AHPC"/>
    <property type="match status" value="1"/>
</dbReference>
<comment type="function">
    <text evidence="1">Thiol-specific peroxidase that catalyzes the reduction of hydrogen peroxide and organic hydroperoxides to water and alcohols, respectively. Plays a role in cell protection against oxidative stress by detoxifying peroxides and as sensor of hydrogen peroxide-mediated signaling events.</text>
</comment>
<keyword evidence="8" id="KW-0676">Redox-active center</keyword>
<evidence type="ECO:0000256" key="1">
    <source>
        <dbReference type="ARBA" id="ARBA00003330"/>
    </source>
</evidence>
<organism evidence="14 15">
    <name type="scientific">Methylophilus glucosoxydans</name>
    <dbReference type="NCBI Taxonomy" id="752553"/>
    <lineage>
        <taxon>Bacteria</taxon>
        <taxon>Pseudomonadati</taxon>
        <taxon>Pseudomonadota</taxon>
        <taxon>Betaproteobacteria</taxon>
        <taxon>Nitrosomonadales</taxon>
        <taxon>Methylophilaceae</taxon>
        <taxon>Methylophilus</taxon>
    </lineage>
</organism>
<evidence type="ECO:0000256" key="8">
    <source>
        <dbReference type="ARBA" id="ARBA00023284"/>
    </source>
</evidence>
<dbReference type="InterPro" id="IPR050924">
    <property type="entry name" value="Peroxiredoxin_BCP/PrxQ"/>
</dbReference>
<dbReference type="InterPro" id="IPR024706">
    <property type="entry name" value="Peroxiredoxin_AhpC-typ"/>
</dbReference>
<evidence type="ECO:0000256" key="6">
    <source>
        <dbReference type="ARBA" id="ARBA00023002"/>
    </source>
</evidence>
<keyword evidence="6 14" id="KW-0560">Oxidoreductase</keyword>
<dbReference type="PANTHER" id="PTHR42801">
    <property type="entry name" value="THIOREDOXIN-DEPENDENT PEROXIDE REDUCTASE"/>
    <property type="match status" value="1"/>
</dbReference>
<dbReference type="PANTHER" id="PTHR42801:SF4">
    <property type="entry name" value="AHPC_TSA FAMILY PROTEIN"/>
    <property type="match status" value="1"/>
</dbReference>
<dbReference type="Pfam" id="PF00578">
    <property type="entry name" value="AhpC-TSA"/>
    <property type="match status" value="1"/>
</dbReference>
<sequence length="153" mass="17174">MLNSPVPELSLPATSSLQFNSKDYLGKFLVLYFYPKDSTPGCTTQGMQFRDMHAAFLEANAIIFGISRDTLKSHENFKAKYSFPFELISDSDEIACQAFNVIKMKNMYGKQVRGIERSTFLINPQGIIVREWRGVKVDGHAAEVLASIQSSHS</sequence>
<comment type="catalytic activity">
    <reaction evidence="12">
        <text>a hydroperoxide + [thioredoxin]-dithiol = an alcohol + [thioredoxin]-disulfide + H2O</text>
        <dbReference type="Rhea" id="RHEA:62620"/>
        <dbReference type="Rhea" id="RHEA-COMP:10698"/>
        <dbReference type="Rhea" id="RHEA-COMP:10700"/>
        <dbReference type="ChEBI" id="CHEBI:15377"/>
        <dbReference type="ChEBI" id="CHEBI:29950"/>
        <dbReference type="ChEBI" id="CHEBI:30879"/>
        <dbReference type="ChEBI" id="CHEBI:35924"/>
        <dbReference type="ChEBI" id="CHEBI:50058"/>
        <dbReference type="EC" id="1.11.1.24"/>
    </reaction>
</comment>
<evidence type="ECO:0000259" key="13">
    <source>
        <dbReference type="PROSITE" id="PS51352"/>
    </source>
</evidence>
<dbReference type="PROSITE" id="PS51352">
    <property type="entry name" value="THIOREDOXIN_2"/>
    <property type="match status" value="1"/>
</dbReference>
<accession>A0ABW3GDK6</accession>
<protein>
    <recommendedName>
        <fullName evidence="3">thioredoxin-dependent peroxiredoxin</fullName>
        <ecNumber evidence="3">1.11.1.24</ecNumber>
    </recommendedName>
    <alternativeName>
        <fullName evidence="9">Thioredoxin peroxidase</fullName>
    </alternativeName>
    <alternativeName>
        <fullName evidence="11">Thioredoxin-dependent peroxiredoxin Bcp</fullName>
    </alternativeName>
</protein>
<dbReference type="SUPFAM" id="SSF52833">
    <property type="entry name" value="Thioredoxin-like"/>
    <property type="match status" value="1"/>
</dbReference>
<reference evidence="15" key="1">
    <citation type="journal article" date="2019" name="Int. J. Syst. Evol. Microbiol.">
        <title>The Global Catalogue of Microorganisms (GCM) 10K type strain sequencing project: providing services to taxonomists for standard genome sequencing and annotation.</title>
        <authorList>
            <consortium name="The Broad Institute Genomics Platform"/>
            <consortium name="The Broad Institute Genome Sequencing Center for Infectious Disease"/>
            <person name="Wu L."/>
            <person name="Ma J."/>
        </authorList>
    </citation>
    <scope>NUCLEOTIDE SEQUENCE [LARGE SCALE GENOMIC DNA]</scope>
    <source>
        <strain evidence="15">CCUG 59685</strain>
    </source>
</reference>
<dbReference type="RefSeq" id="WP_194749399.1">
    <property type="nucleotide sequence ID" value="NZ_JBHTJW010000001.1"/>
</dbReference>
<dbReference type="EMBL" id="JBHTJW010000001">
    <property type="protein sequence ID" value="MFD0928323.1"/>
    <property type="molecule type" value="Genomic_DNA"/>
</dbReference>
<keyword evidence="15" id="KW-1185">Reference proteome</keyword>
<dbReference type="InterPro" id="IPR013766">
    <property type="entry name" value="Thioredoxin_domain"/>
</dbReference>
<keyword evidence="7" id="KW-1015">Disulfide bond</keyword>
<keyword evidence="4 14" id="KW-0575">Peroxidase</keyword>
<dbReference type="Proteomes" id="UP001597106">
    <property type="component" value="Unassembled WGS sequence"/>
</dbReference>
<evidence type="ECO:0000313" key="14">
    <source>
        <dbReference type="EMBL" id="MFD0928323.1"/>
    </source>
</evidence>
<proteinExistence type="inferred from homology"/>
<dbReference type="EC" id="1.11.1.24" evidence="3"/>
<dbReference type="GO" id="GO:0140824">
    <property type="term" value="F:thioredoxin-dependent peroxiredoxin activity"/>
    <property type="evidence" value="ECO:0007669"/>
    <property type="project" value="UniProtKB-EC"/>
</dbReference>
<gene>
    <name evidence="14" type="ORF">ACFQ1T_00890</name>
</gene>
<feature type="domain" description="Thioredoxin" evidence="13">
    <location>
        <begin position="1"/>
        <end position="153"/>
    </location>
</feature>
<dbReference type="CDD" id="cd03017">
    <property type="entry name" value="PRX_BCP"/>
    <property type="match status" value="1"/>
</dbReference>
<evidence type="ECO:0000256" key="5">
    <source>
        <dbReference type="ARBA" id="ARBA00022862"/>
    </source>
</evidence>
<evidence type="ECO:0000313" key="15">
    <source>
        <dbReference type="Proteomes" id="UP001597106"/>
    </source>
</evidence>
<dbReference type="InterPro" id="IPR036249">
    <property type="entry name" value="Thioredoxin-like_sf"/>
</dbReference>
<comment type="similarity">
    <text evidence="10">Belongs to the peroxiredoxin family. BCP/PrxQ subfamily.</text>
</comment>
<evidence type="ECO:0000256" key="12">
    <source>
        <dbReference type="ARBA" id="ARBA00049091"/>
    </source>
</evidence>